<dbReference type="Proteomes" id="UP001152622">
    <property type="component" value="Chromosome 4"/>
</dbReference>
<dbReference type="EMBL" id="JAINUF010000004">
    <property type="protein sequence ID" value="KAJ8363900.1"/>
    <property type="molecule type" value="Genomic_DNA"/>
</dbReference>
<organism evidence="2 3">
    <name type="scientific">Synaphobranchus kaupii</name>
    <name type="common">Kaup's arrowtooth eel</name>
    <dbReference type="NCBI Taxonomy" id="118154"/>
    <lineage>
        <taxon>Eukaryota</taxon>
        <taxon>Metazoa</taxon>
        <taxon>Chordata</taxon>
        <taxon>Craniata</taxon>
        <taxon>Vertebrata</taxon>
        <taxon>Euteleostomi</taxon>
        <taxon>Actinopterygii</taxon>
        <taxon>Neopterygii</taxon>
        <taxon>Teleostei</taxon>
        <taxon>Anguilliformes</taxon>
        <taxon>Synaphobranchidae</taxon>
        <taxon>Synaphobranchus</taxon>
    </lineage>
</organism>
<protein>
    <submittedName>
        <fullName evidence="2">Uncharacterized protein</fullName>
    </submittedName>
</protein>
<name>A0A9Q1FQD7_SYNKA</name>
<gene>
    <name evidence="2" type="ORF">SKAU_G00127310</name>
</gene>
<feature type="region of interest" description="Disordered" evidence="1">
    <location>
        <begin position="1"/>
        <end position="55"/>
    </location>
</feature>
<sequence length="173" mass="18660">MTEAPPTVSESRVFRAGCQERRPQRCRSERRDSGMRNEVGGGPRGGDPPPPAGVRRLAHHLRPMAQMPLSVCGDLTWTPSPTCLSEPSPLPRLFPRGEGNGAAQPSRELCFSRSSGGLVASPAAAADGKERRQRRLPIQRSPLMRGAGLVAPVTSPRCSLFYYCPTLDCALSL</sequence>
<comment type="caution">
    <text evidence="2">The sequence shown here is derived from an EMBL/GenBank/DDBJ whole genome shotgun (WGS) entry which is preliminary data.</text>
</comment>
<dbReference type="AlphaFoldDB" id="A0A9Q1FQD7"/>
<feature type="compositionally biased region" description="Basic and acidic residues" evidence="1">
    <location>
        <begin position="18"/>
        <end position="35"/>
    </location>
</feature>
<proteinExistence type="predicted"/>
<reference evidence="2" key="1">
    <citation type="journal article" date="2023" name="Science">
        <title>Genome structures resolve the early diversification of teleost fishes.</title>
        <authorList>
            <person name="Parey E."/>
            <person name="Louis A."/>
            <person name="Montfort J."/>
            <person name="Bouchez O."/>
            <person name="Roques C."/>
            <person name="Iampietro C."/>
            <person name="Lluch J."/>
            <person name="Castinel A."/>
            <person name="Donnadieu C."/>
            <person name="Desvignes T."/>
            <person name="Floi Bucao C."/>
            <person name="Jouanno E."/>
            <person name="Wen M."/>
            <person name="Mejri S."/>
            <person name="Dirks R."/>
            <person name="Jansen H."/>
            <person name="Henkel C."/>
            <person name="Chen W.J."/>
            <person name="Zahm M."/>
            <person name="Cabau C."/>
            <person name="Klopp C."/>
            <person name="Thompson A.W."/>
            <person name="Robinson-Rechavi M."/>
            <person name="Braasch I."/>
            <person name="Lecointre G."/>
            <person name="Bobe J."/>
            <person name="Postlethwait J.H."/>
            <person name="Berthelot C."/>
            <person name="Roest Crollius H."/>
            <person name="Guiguen Y."/>
        </authorList>
    </citation>
    <scope>NUCLEOTIDE SEQUENCE</scope>
    <source>
        <strain evidence="2">WJC10195</strain>
    </source>
</reference>
<evidence type="ECO:0000256" key="1">
    <source>
        <dbReference type="SAM" id="MobiDB-lite"/>
    </source>
</evidence>
<accession>A0A9Q1FQD7</accession>
<evidence type="ECO:0000313" key="2">
    <source>
        <dbReference type="EMBL" id="KAJ8363900.1"/>
    </source>
</evidence>
<evidence type="ECO:0000313" key="3">
    <source>
        <dbReference type="Proteomes" id="UP001152622"/>
    </source>
</evidence>
<keyword evidence="3" id="KW-1185">Reference proteome</keyword>